<feature type="binding site" evidence="7">
    <location>
        <position position="249"/>
    </location>
    <ligand>
        <name>carbamoyl phosphate</name>
        <dbReference type="ChEBI" id="CHEBI:58228"/>
    </ligand>
</feature>
<evidence type="ECO:0000256" key="7">
    <source>
        <dbReference type="HAMAP-Rule" id="MF_00001"/>
    </source>
</evidence>
<feature type="binding site" evidence="7">
    <location>
        <position position="49"/>
    </location>
    <ligand>
        <name>carbamoyl phosphate</name>
        <dbReference type="ChEBI" id="CHEBI:58228"/>
    </ligand>
</feature>
<dbReference type="EMBL" id="NPMS01000001">
    <property type="protein sequence ID" value="OZU90390.1"/>
    <property type="molecule type" value="Genomic_DNA"/>
</dbReference>
<evidence type="ECO:0000313" key="11">
    <source>
        <dbReference type="Proteomes" id="UP000216498"/>
    </source>
</evidence>
<comment type="pathway">
    <text evidence="1 7">Pyrimidine metabolism; UMP biosynthesis via de novo pathway; (S)-dihydroorotate from bicarbonate: step 2/3.</text>
</comment>
<feature type="binding site" evidence="7">
    <location>
        <position position="129"/>
    </location>
    <ligand>
        <name>carbamoyl phosphate</name>
        <dbReference type="ChEBI" id="CHEBI:58228"/>
    </ligand>
</feature>
<dbReference type="RefSeq" id="WP_094883984.1">
    <property type="nucleotide sequence ID" value="NZ_NPMS01000001.1"/>
</dbReference>
<evidence type="ECO:0000313" key="10">
    <source>
        <dbReference type="EMBL" id="OZU90390.1"/>
    </source>
</evidence>
<feature type="binding site" evidence="7">
    <location>
        <position position="209"/>
    </location>
    <ligand>
        <name>L-aspartate</name>
        <dbReference type="ChEBI" id="CHEBI:29991"/>
    </ligand>
</feature>
<comment type="function">
    <text evidence="5 7">Catalyzes the condensation of carbamoyl phosphate and aspartate to form carbamoyl aspartate and inorganic phosphate, the committed step in the de novo pyrimidine nucleotide biosynthesis pathway.</text>
</comment>
<dbReference type="PANTHER" id="PTHR45753">
    <property type="entry name" value="ORNITHINE CARBAMOYLTRANSFERASE, MITOCHONDRIAL"/>
    <property type="match status" value="1"/>
</dbReference>
<keyword evidence="11" id="KW-1185">Reference proteome</keyword>
<comment type="catalytic activity">
    <reaction evidence="6 7">
        <text>carbamoyl phosphate + L-aspartate = N-carbamoyl-L-aspartate + phosphate + H(+)</text>
        <dbReference type="Rhea" id="RHEA:20013"/>
        <dbReference type="ChEBI" id="CHEBI:15378"/>
        <dbReference type="ChEBI" id="CHEBI:29991"/>
        <dbReference type="ChEBI" id="CHEBI:32814"/>
        <dbReference type="ChEBI" id="CHEBI:43474"/>
        <dbReference type="ChEBI" id="CHEBI:58228"/>
        <dbReference type="EC" id="2.1.3.2"/>
    </reaction>
</comment>
<evidence type="ECO:0000256" key="3">
    <source>
        <dbReference type="ARBA" id="ARBA00022679"/>
    </source>
</evidence>
<dbReference type="PROSITE" id="PS00097">
    <property type="entry name" value="CARBAMOYLTRANSFERASE"/>
    <property type="match status" value="1"/>
</dbReference>
<evidence type="ECO:0000256" key="5">
    <source>
        <dbReference type="ARBA" id="ARBA00043884"/>
    </source>
</evidence>
<dbReference type="FunFam" id="3.40.50.1370:FF:000011">
    <property type="entry name" value="Aspartate carbamoyltransferase"/>
    <property type="match status" value="1"/>
</dbReference>
<dbReference type="AlphaFoldDB" id="A0A265NEB2"/>
<dbReference type="InterPro" id="IPR036901">
    <property type="entry name" value="Asp/Orn_carbamoylTrfase_sf"/>
</dbReference>
<sequence length="308" mass="35089">MRHFISVNQLSESEIFSIMKTAEYYQNNNFQFNRQLFAANLFFEPSTRTKNSFTVAEKKLGLEILDFHSEASSTQKGETLYDTVKTFESIGADLVVIRHEADAWIEELDSKVNVPIINAGAGKKEHPTQCLLDLLTIYQEYNRFKGLKVVIAGDIKHSRVAHSNAMVLKKMGATVYLSAAPGYVDETMDFPYISMDEAAETCDVVMLLRIQHERHDGQLTGTENYLANYGLTKEREKRMRPHAIILHPAPVNRGVEIDSDLVECERSRIFKQMSNGVYIRMAIISKILNEWGIRNETAFEKRKTLAAN</sequence>
<protein>
    <recommendedName>
        <fullName evidence="7">Aspartate carbamoyltransferase</fullName>
        <ecNumber evidence="7">2.1.3.2</ecNumber>
    </recommendedName>
    <alternativeName>
        <fullName evidence="7">Aspartate transcarbamylase</fullName>
        <shortName evidence="7">ATCase</shortName>
    </alternativeName>
</protein>
<dbReference type="InterPro" id="IPR006131">
    <property type="entry name" value="Asp_carbamoyltransf_Asp/Orn-bd"/>
</dbReference>
<name>A0A265NEB2_9BACI</name>
<dbReference type="GO" id="GO:0044205">
    <property type="term" value="P:'de novo' UMP biosynthetic process"/>
    <property type="evidence" value="ECO:0007669"/>
    <property type="project" value="UniProtKB-UniRule"/>
</dbReference>
<dbReference type="Pfam" id="PF02729">
    <property type="entry name" value="OTCace_N"/>
    <property type="match status" value="1"/>
</dbReference>
<dbReference type="Pfam" id="PF00185">
    <property type="entry name" value="OTCace"/>
    <property type="match status" value="1"/>
</dbReference>
<dbReference type="Proteomes" id="UP000216498">
    <property type="component" value="Unassembled WGS sequence"/>
</dbReference>
<dbReference type="SUPFAM" id="SSF53671">
    <property type="entry name" value="Aspartate/ornithine carbamoyltransferase"/>
    <property type="match status" value="1"/>
</dbReference>
<feature type="binding site" evidence="7">
    <location>
        <position position="48"/>
    </location>
    <ligand>
        <name>carbamoyl phosphate</name>
        <dbReference type="ChEBI" id="CHEBI:58228"/>
    </ligand>
</feature>
<dbReference type="PRINTS" id="PR00100">
    <property type="entry name" value="AOTCASE"/>
</dbReference>
<evidence type="ECO:0000259" key="9">
    <source>
        <dbReference type="Pfam" id="PF02729"/>
    </source>
</evidence>
<dbReference type="OrthoDB" id="9774690at2"/>
<reference evidence="10 11" key="1">
    <citation type="submission" date="2017-08" db="EMBL/GenBank/DDBJ databases">
        <title>Virgibacillus indicus sp. nov. and Virgibacillus profoundi sp. nov, two moderately halophilic bacteria isolated from marine sediment by using the Microfluidic Streak Plate.</title>
        <authorList>
            <person name="Xu B."/>
            <person name="Hu B."/>
            <person name="Wang J."/>
            <person name="Zhu Y."/>
            <person name="Huang L."/>
            <person name="Du W."/>
            <person name="Huang Y."/>
        </authorList>
    </citation>
    <scope>NUCLEOTIDE SEQUENCE [LARGE SCALE GENOMIC DNA]</scope>
    <source>
        <strain evidence="10 11">IO3-P2-C2</strain>
    </source>
</reference>
<gene>
    <name evidence="7" type="primary">pyrB</name>
    <name evidence="10" type="ORF">CIL03_04380</name>
</gene>
<feature type="domain" description="Aspartate/ornithine carbamoyltransferase Asp/Orn-binding" evidence="8">
    <location>
        <begin position="145"/>
        <end position="285"/>
    </location>
</feature>
<feature type="binding site" evidence="7">
    <location>
        <position position="76"/>
    </location>
    <ligand>
        <name>L-aspartate</name>
        <dbReference type="ChEBI" id="CHEBI:29991"/>
    </ligand>
</feature>
<dbReference type="InterPro" id="IPR006132">
    <property type="entry name" value="Asp/Orn_carbamoyltranf_P-bd"/>
</dbReference>
<evidence type="ECO:0000256" key="4">
    <source>
        <dbReference type="ARBA" id="ARBA00022975"/>
    </source>
</evidence>
<dbReference type="PRINTS" id="PR00101">
    <property type="entry name" value="ATCASE"/>
</dbReference>
<dbReference type="NCBIfam" id="TIGR00670">
    <property type="entry name" value="asp_carb_tr"/>
    <property type="match status" value="1"/>
</dbReference>
<accession>A0A265NEB2</accession>
<dbReference type="GO" id="GO:0016597">
    <property type="term" value="F:amino acid binding"/>
    <property type="evidence" value="ECO:0007669"/>
    <property type="project" value="InterPro"/>
</dbReference>
<evidence type="ECO:0000256" key="2">
    <source>
        <dbReference type="ARBA" id="ARBA00008896"/>
    </source>
</evidence>
<dbReference type="InterPro" id="IPR006130">
    <property type="entry name" value="Asp/Orn_carbamoylTrfase"/>
</dbReference>
<evidence type="ECO:0000259" key="8">
    <source>
        <dbReference type="Pfam" id="PF00185"/>
    </source>
</evidence>
<feature type="binding site" evidence="7">
    <location>
        <position position="250"/>
    </location>
    <ligand>
        <name>carbamoyl phosphate</name>
        <dbReference type="ChEBI" id="CHEBI:58228"/>
    </ligand>
</feature>
<feature type="binding site" evidence="7">
    <location>
        <position position="126"/>
    </location>
    <ligand>
        <name>carbamoyl phosphate</name>
        <dbReference type="ChEBI" id="CHEBI:58228"/>
    </ligand>
</feature>
<dbReference type="Gene3D" id="3.40.50.1370">
    <property type="entry name" value="Aspartate/ornithine carbamoyltransferase"/>
    <property type="match status" value="2"/>
</dbReference>
<feature type="binding site" evidence="7">
    <location>
        <position position="159"/>
    </location>
    <ligand>
        <name>L-aspartate</name>
        <dbReference type="ChEBI" id="CHEBI:29991"/>
    </ligand>
</feature>
<dbReference type="HAMAP" id="MF_00001">
    <property type="entry name" value="Asp_carb_tr"/>
    <property type="match status" value="1"/>
</dbReference>
<keyword evidence="4 7" id="KW-0665">Pyrimidine biosynthesis</keyword>
<comment type="subunit">
    <text evidence="7">Heterododecamer (2C3:3R2) of six catalytic PyrB chains organized as two trimers (C3), and six regulatory PyrI chains organized as three dimers (R2).</text>
</comment>
<dbReference type="PANTHER" id="PTHR45753:SF6">
    <property type="entry name" value="ASPARTATE CARBAMOYLTRANSFERASE"/>
    <property type="match status" value="1"/>
</dbReference>
<dbReference type="GO" id="GO:0006207">
    <property type="term" value="P:'de novo' pyrimidine nucleobase biosynthetic process"/>
    <property type="evidence" value="ECO:0007669"/>
    <property type="project" value="InterPro"/>
</dbReference>
<comment type="similarity">
    <text evidence="2 7">Belongs to the aspartate/ornithine carbamoyltransferase superfamily. ATCase family.</text>
</comment>
<dbReference type="UniPathway" id="UPA00070">
    <property type="reaction ID" value="UER00116"/>
</dbReference>
<dbReference type="GO" id="GO:0005829">
    <property type="term" value="C:cytosol"/>
    <property type="evidence" value="ECO:0007669"/>
    <property type="project" value="TreeGrafter"/>
</dbReference>
<organism evidence="10 11">
    <name type="scientific">Virgibacillus indicus</name>
    <dbReference type="NCBI Taxonomy" id="2024554"/>
    <lineage>
        <taxon>Bacteria</taxon>
        <taxon>Bacillati</taxon>
        <taxon>Bacillota</taxon>
        <taxon>Bacilli</taxon>
        <taxon>Bacillales</taxon>
        <taxon>Bacillaceae</taxon>
        <taxon>Virgibacillus</taxon>
    </lineage>
</organism>
<comment type="caution">
    <text evidence="10">The sequence shown here is derived from an EMBL/GenBank/DDBJ whole genome shotgun (WGS) entry which is preliminary data.</text>
</comment>
<evidence type="ECO:0000256" key="6">
    <source>
        <dbReference type="ARBA" id="ARBA00048859"/>
    </source>
</evidence>
<dbReference type="GO" id="GO:0006520">
    <property type="term" value="P:amino acid metabolic process"/>
    <property type="evidence" value="ECO:0007669"/>
    <property type="project" value="InterPro"/>
</dbReference>
<feature type="domain" description="Aspartate/ornithine carbamoyltransferase carbamoyl-P binding" evidence="9">
    <location>
        <begin position="2"/>
        <end position="139"/>
    </location>
</feature>
<dbReference type="InterPro" id="IPR002082">
    <property type="entry name" value="Asp_carbamoyltransf"/>
</dbReference>
<keyword evidence="3 7" id="KW-0808">Transferase</keyword>
<dbReference type="NCBIfam" id="NF002032">
    <property type="entry name" value="PRK00856.1"/>
    <property type="match status" value="1"/>
</dbReference>
<feature type="binding site" evidence="7">
    <location>
        <position position="98"/>
    </location>
    <ligand>
        <name>carbamoyl phosphate</name>
        <dbReference type="ChEBI" id="CHEBI:58228"/>
    </ligand>
</feature>
<proteinExistence type="inferred from homology"/>
<evidence type="ECO:0000256" key="1">
    <source>
        <dbReference type="ARBA" id="ARBA00004852"/>
    </source>
</evidence>
<dbReference type="GO" id="GO:0004070">
    <property type="term" value="F:aspartate carbamoyltransferase activity"/>
    <property type="evidence" value="ECO:0007669"/>
    <property type="project" value="UniProtKB-UniRule"/>
</dbReference>
<dbReference type="EC" id="2.1.3.2" evidence="7"/>